<name>A0A5P3ACM7_9RHOB</name>
<evidence type="ECO:0000313" key="4">
    <source>
        <dbReference type="EMBL" id="QEW26536.1"/>
    </source>
</evidence>
<evidence type="ECO:0000256" key="2">
    <source>
        <dbReference type="SAM" id="Phobius"/>
    </source>
</evidence>
<reference evidence="4 5" key="1">
    <citation type="submission" date="2018-08" db="EMBL/GenBank/DDBJ databases">
        <title>Genetic Globetrotter - A new plasmid hitch-hiking vast phylogenetic and geographic distances.</title>
        <authorList>
            <person name="Vollmers J."/>
            <person name="Petersen J."/>
        </authorList>
    </citation>
    <scope>NUCLEOTIDE SEQUENCE [LARGE SCALE GENOMIC DNA]</scope>
    <source>
        <strain evidence="4 5">DSM 26383</strain>
    </source>
</reference>
<accession>A0A5P3ACM7</accession>
<dbReference type="KEGG" id="rid:RIdsm_02336"/>
<evidence type="ECO:0000259" key="3">
    <source>
        <dbReference type="Pfam" id="PF00565"/>
    </source>
</evidence>
<organism evidence="4 5">
    <name type="scientific">Roseovarius indicus</name>
    <dbReference type="NCBI Taxonomy" id="540747"/>
    <lineage>
        <taxon>Bacteria</taxon>
        <taxon>Pseudomonadati</taxon>
        <taxon>Pseudomonadota</taxon>
        <taxon>Alphaproteobacteria</taxon>
        <taxon>Rhodobacterales</taxon>
        <taxon>Roseobacteraceae</taxon>
        <taxon>Roseovarius</taxon>
    </lineage>
</organism>
<sequence length="184" mass="20441">MARGRKVVPFRRGARRHPKWDMGAPNPRGKTPLRPRRGRTNWPVVLMIVGASVIFGPVALDAASLTWRQSEGCKVWMVVDGDTVKMTCPAEGYVSGRILGFDTPEMKSRCPTELVMAVSATFYLRWQLWTAGKVVATPRGKDRYGRVLTLMTVDDELVGTRMVGAGLARWYDGGKRRSWCGADG</sequence>
<dbReference type="Proteomes" id="UP000325785">
    <property type="component" value="Chromosome"/>
</dbReference>
<dbReference type="OrthoDB" id="9792155at2"/>
<dbReference type="InterPro" id="IPR035437">
    <property type="entry name" value="SNase_OB-fold_sf"/>
</dbReference>
<evidence type="ECO:0000256" key="1">
    <source>
        <dbReference type="SAM" id="MobiDB-lite"/>
    </source>
</evidence>
<evidence type="ECO:0000313" key="5">
    <source>
        <dbReference type="Proteomes" id="UP000325785"/>
    </source>
</evidence>
<dbReference type="Pfam" id="PF00565">
    <property type="entry name" value="SNase"/>
    <property type="match status" value="1"/>
</dbReference>
<dbReference type="Gene3D" id="2.40.50.90">
    <property type="match status" value="1"/>
</dbReference>
<gene>
    <name evidence="4" type="ORF">RIdsm_02336</name>
</gene>
<feature type="region of interest" description="Disordered" evidence="1">
    <location>
        <begin position="14"/>
        <end position="36"/>
    </location>
</feature>
<proteinExistence type="predicted"/>
<feature type="domain" description="TNase-like" evidence="3">
    <location>
        <begin position="97"/>
        <end position="172"/>
    </location>
</feature>
<keyword evidence="2" id="KW-0472">Membrane</keyword>
<keyword evidence="2" id="KW-0812">Transmembrane</keyword>
<dbReference type="AlphaFoldDB" id="A0A5P3ACM7"/>
<dbReference type="EMBL" id="CP031598">
    <property type="protein sequence ID" value="QEW26536.1"/>
    <property type="molecule type" value="Genomic_DNA"/>
</dbReference>
<keyword evidence="2" id="KW-1133">Transmembrane helix</keyword>
<feature type="transmembrane region" description="Helical" evidence="2">
    <location>
        <begin position="40"/>
        <end position="60"/>
    </location>
</feature>
<protein>
    <recommendedName>
        <fullName evidence="3">TNase-like domain-containing protein</fullName>
    </recommendedName>
</protein>
<dbReference type="SUPFAM" id="SSF50199">
    <property type="entry name" value="Staphylococcal nuclease"/>
    <property type="match status" value="1"/>
</dbReference>
<dbReference type="InterPro" id="IPR016071">
    <property type="entry name" value="Staphylococal_nuclease_OB-fold"/>
</dbReference>